<evidence type="ECO:0000313" key="2">
    <source>
        <dbReference type="Proteomes" id="UP000260812"/>
    </source>
</evidence>
<keyword evidence="2" id="KW-1185">Reference proteome</keyword>
<gene>
    <name evidence="1" type="ORF">DXC51_28375</name>
</gene>
<sequence>MNLDTAGTKIDDIEVTISHRIIELFSAGLYSSPNKAFEELICNSYDAFASKVAVYVPSDLTVEGAYIWVCDNGEGLTPSELKALWKIGESSKRNNNERDNRRLQIGQFGIGKLATYILARKLTYISKKENKYILATMDYNLIKEDNKSLFIAERQVSEEEAKTLLSYYIQNDMLSFSLFDKGAEESWTVSLMTELKPKAGEIKIGRLKWILSTALPLNPGFQLEFNGALIESSKIKVPIMKKWIIGKDDLTAEKITGVECREETDKYGNQIYFVDMPNLSGINGEFVLYEDSLVEGKSSELGRSHGIFLSIRERLINLDDPLLGMEAFSHGAFNRTRIIINADELDNNLTSTREAVKDSQPFTQLKEYIKKKFNNEVKKYYFDQQIQIEQKRSISSRMAQTSYLTSKKPIYDFVQNYYSSQIVNPILIEKLDEEDKDELLNLYEKDLETGEQVIENIAWDFNTIDAPLAKLNLKNRTLVINKAHPYVANYIDANSNMIPLESMIITEVLTEAHLYEIGLDEDIVNGIIRRRDRTLRQLALSDRQGIPAVAMFLKDSLDNPSGLEDAIERVLTAIGFEVTPIGGNNEPDGKAEAFLGYDDNGNPRGYSLTYDAKSTSKKSIAAGTAHLSGLKRHQEKYHADYCMEVAIDYQGSKDDESAISNESKREHVTMITAKDLIKLLLMVTPKQLGLDKIRDLFENCFSPNEVHQWIDNVEKMDVETPPYYELVDVIYQLQKTDTEAPVTEVVRRELNRKLGTKYSTKNVTEWLNLLVNLVPGCVSVDGKYVGVQASATIIKLRIHKAISEIPLDMQPMYNEIFSQSEGV</sequence>
<reference evidence="1" key="1">
    <citation type="submission" date="2018-08" db="EMBL/GenBank/DDBJ databases">
        <title>A genome reference for cultivated species of the human gut microbiota.</title>
        <authorList>
            <person name="Zou Y."/>
            <person name="Xue W."/>
            <person name="Luo G."/>
        </authorList>
    </citation>
    <scope>NUCLEOTIDE SEQUENCE [LARGE SCALE GENOMIC DNA]</scope>
    <source>
        <strain evidence="1">TF05-5AC</strain>
    </source>
</reference>
<evidence type="ECO:0000313" key="1">
    <source>
        <dbReference type="EMBL" id="RGE55670.1"/>
    </source>
</evidence>
<organism evidence="1 2">
    <name type="scientific">Eisenbergiella massiliensis</name>
    <dbReference type="NCBI Taxonomy" id="1720294"/>
    <lineage>
        <taxon>Bacteria</taxon>
        <taxon>Bacillati</taxon>
        <taxon>Bacillota</taxon>
        <taxon>Clostridia</taxon>
        <taxon>Lachnospirales</taxon>
        <taxon>Lachnospiraceae</taxon>
        <taxon>Eisenbergiella</taxon>
    </lineage>
</organism>
<comment type="caution">
    <text evidence="1">The sequence shown here is derived from an EMBL/GenBank/DDBJ whole genome shotgun (WGS) entry which is preliminary data.</text>
</comment>
<dbReference type="RefSeq" id="WP_117545984.1">
    <property type="nucleotide sequence ID" value="NZ_JBKUNB010000019.1"/>
</dbReference>
<dbReference type="Proteomes" id="UP000260812">
    <property type="component" value="Unassembled WGS sequence"/>
</dbReference>
<accession>A0A3E3HV22</accession>
<protein>
    <recommendedName>
        <fullName evidence="3">ATP-binding protein</fullName>
    </recommendedName>
</protein>
<dbReference type="GeneID" id="97990664"/>
<name>A0A3E3HV22_9FIRM</name>
<dbReference type="Pfam" id="PF13589">
    <property type="entry name" value="HATPase_c_3"/>
    <property type="match status" value="1"/>
</dbReference>
<dbReference type="InterPro" id="IPR036890">
    <property type="entry name" value="HATPase_C_sf"/>
</dbReference>
<dbReference type="AlphaFoldDB" id="A0A3E3HV22"/>
<dbReference type="EMBL" id="QVLV01000040">
    <property type="protein sequence ID" value="RGE55670.1"/>
    <property type="molecule type" value="Genomic_DNA"/>
</dbReference>
<evidence type="ECO:0008006" key="3">
    <source>
        <dbReference type="Google" id="ProtNLM"/>
    </source>
</evidence>
<dbReference type="Gene3D" id="3.30.565.10">
    <property type="entry name" value="Histidine kinase-like ATPase, C-terminal domain"/>
    <property type="match status" value="1"/>
</dbReference>
<dbReference type="SUPFAM" id="SSF55874">
    <property type="entry name" value="ATPase domain of HSP90 chaperone/DNA topoisomerase II/histidine kinase"/>
    <property type="match status" value="1"/>
</dbReference>
<proteinExistence type="predicted"/>